<proteinExistence type="predicted"/>
<protein>
    <submittedName>
        <fullName evidence="1">Uncharacterized protein</fullName>
    </submittedName>
</protein>
<comment type="caution">
    <text evidence="1">The sequence shown here is derived from an EMBL/GenBank/DDBJ whole genome shotgun (WGS) entry which is preliminary data.</text>
</comment>
<dbReference type="Proteomes" id="UP001516023">
    <property type="component" value="Unassembled WGS sequence"/>
</dbReference>
<gene>
    <name evidence="1" type="ORF">HJC23_007102</name>
</gene>
<keyword evidence="2" id="KW-1185">Reference proteome</keyword>
<evidence type="ECO:0000313" key="1">
    <source>
        <dbReference type="EMBL" id="KAL3781582.1"/>
    </source>
</evidence>
<organism evidence="1 2">
    <name type="scientific">Cyclotella cryptica</name>
    <dbReference type="NCBI Taxonomy" id="29204"/>
    <lineage>
        <taxon>Eukaryota</taxon>
        <taxon>Sar</taxon>
        <taxon>Stramenopiles</taxon>
        <taxon>Ochrophyta</taxon>
        <taxon>Bacillariophyta</taxon>
        <taxon>Coscinodiscophyceae</taxon>
        <taxon>Thalassiosirophycidae</taxon>
        <taxon>Stephanodiscales</taxon>
        <taxon>Stephanodiscaceae</taxon>
        <taxon>Cyclotella</taxon>
    </lineage>
</organism>
<accession>A0ABD3P1T3</accession>
<dbReference type="EMBL" id="JABMIG020000312">
    <property type="protein sequence ID" value="KAL3781582.1"/>
    <property type="molecule type" value="Genomic_DNA"/>
</dbReference>
<name>A0ABD3P1T3_9STRA</name>
<evidence type="ECO:0000313" key="2">
    <source>
        <dbReference type="Proteomes" id="UP001516023"/>
    </source>
</evidence>
<reference evidence="1 2" key="1">
    <citation type="journal article" date="2020" name="G3 (Bethesda)">
        <title>Improved Reference Genome for Cyclotella cryptica CCMP332, a Model for Cell Wall Morphogenesis, Salinity Adaptation, and Lipid Production in Diatoms (Bacillariophyta).</title>
        <authorList>
            <person name="Roberts W.R."/>
            <person name="Downey K.M."/>
            <person name="Ruck E.C."/>
            <person name="Traller J.C."/>
            <person name="Alverson A.J."/>
        </authorList>
    </citation>
    <scope>NUCLEOTIDE SEQUENCE [LARGE SCALE GENOMIC DNA]</scope>
    <source>
        <strain evidence="1 2">CCMP332</strain>
    </source>
</reference>
<dbReference type="AlphaFoldDB" id="A0ABD3P1T3"/>
<sequence length="62" mass="6624">MTPAHAPATQSLAAVLGLTFELDGGGLEGVDEVEFILSVLLYRVPLVSVHRTLCWNEVGTQT</sequence>